<sequence length="44" mass="5000">KRGPLWEASTAYVYLLAGADILVMRHPQAVTETKEYINKMMSSE</sequence>
<comment type="caution">
    <text evidence="1">The sequence shown here is derived from an EMBL/GenBank/DDBJ whole genome shotgun (WGS) entry which is preliminary data.</text>
</comment>
<feature type="non-terminal residue" evidence="1">
    <location>
        <position position="1"/>
    </location>
</feature>
<name>A0A0F9EJ27_9ZZZZ</name>
<organism evidence="1">
    <name type="scientific">marine sediment metagenome</name>
    <dbReference type="NCBI Taxonomy" id="412755"/>
    <lineage>
        <taxon>unclassified sequences</taxon>
        <taxon>metagenomes</taxon>
        <taxon>ecological metagenomes</taxon>
    </lineage>
</organism>
<evidence type="ECO:0008006" key="2">
    <source>
        <dbReference type="Google" id="ProtNLM"/>
    </source>
</evidence>
<evidence type="ECO:0000313" key="1">
    <source>
        <dbReference type="EMBL" id="KKL74103.1"/>
    </source>
</evidence>
<dbReference type="EMBL" id="LAZR01024756">
    <property type="protein sequence ID" value="KKL74103.1"/>
    <property type="molecule type" value="Genomic_DNA"/>
</dbReference>
<dbReference type="InterPro" id="IPR011005">
    <property type="entry name" value="Dihydropteroate_synth-like_sf"/>
</dbReference>
<dbReference type="Gene3D" id="3.20.20.20">
    <property type="entry name" value="Dihydropteroate synthase-like"/>
    <property type="match status" value="1"/>
</dbReference>
<proteinExistence type="predicted"/>
<protein>
    <recommendedName>
        <fullName evidence="2">CO dehydrogenase/acetyl-CoA synthase delta subunit TIM barrel domain-containing protein</fullName>
    </recommendedName>
</protein>
<gene>
    <name evidence="1" type="ORF">LCGC14_2068210</name>
</gene>
<accession>A0A0F9EJ27</accession>
<dbReference type="AlphaFoldDB" id="A0A0F9EJ27"/>
<reference evidence="1" key="1">
    <citation type="journal article" date="2015" name="Nature">
        <title>Complex archaea that bridge the gap between prokaryotes and eukaryotes.</title>
        <authorList>
            <person name="Spang A."/>
            <person name="Saw J.H."/>
            <person name="Jorgensen S.L."/>
            <person name="Zaremba-Niedzwiedzka K."/>
            <person name="Martijn J."/>
            <person name="Lind A.E."/>
            <person name="van Eijk R."/>
            <person name="Schleper C."/>
            <person name="Guy L."/>
            <person name="Ettema T.J."/>
        </authorList>
    </citation>
    <scope>NUCLEOTIDE SEQUENCE</scope>
</reference>